<evidence type="ECO:0000256" key="1">
    <source>
        <dbReference type="PROSITE-ProRule" id="PRU01211"/>
    </source>
</evidence>
<keyword evidence="1 2" id="KW-0479">Metal-binding</keyword>
<feature type="binding site" evidence="1">
    <location>
        <position position="134"/>
    </location>
    <ligand>
        <name>Zn(2+)</name>
        <dbReference type="ChEBI" id="CHEBI:29105"/>
        <note>catalytic</note>
    </ligand>
</feature>
<keyword evidence="2" id="KW-0732">Signal</keyword>
<organism evidence="4">
    <name type="scientific">Graphocephala atropunctata</name>
    <dbReference type="NCBI Taxonomy" id="36148"/>
    <lineage>
        <taxon>Eukaryota</taxon>
        <taxon>Metazoa</taxon>
        <taxon>Ecdysozoa</taxon>
        <taxon>Arthropoda</taxon>
        <taxon>Hexapoda</taxon>
        <taxon>Insecta</taxon>
        <taxon>Pterygota</taxon>
        <taxon>Neoptera</taxon>
        <taxon>Paraneoptera</taxon>
        <taxon>Hemiptera</taxon>
        <taxon>Auchenorrhyncha</taxon>
        <taxon>Membracoidea</taxon>
        <taxon>Cicadellidae</taxon>
        <taxon>Cicadellinae</taxon>
        <taxon>Cicadellini</taxon>
        <taxon>Graphocephala</taxon>
    </lineage>
</organism>
<reference evidence="4" key="1">
    <citation type="submission" date="2015-11" db="EMBL/GenBank/DDBJ databases">
        <title>De novo transcriptome assembly of four potential Pierce s Disease insect vectors from Arizona vineyards.</title>
        <authorList>
            <person name="Tassone E.E."/>
        </authorList>
    </citation>
    <scope>NUCLEOTIDE SEQUENCE</scope>
</reference>
<dbReference type="PANTHER" id="PTHR10127:SF850">
    <property type="entry name" value="METALLOENDOPEPTIDASE"/>
    <property type="match status" value="1"/>
</dbReference>
<sequence length="244" mass="28896">MRLLILVLSLFGHKAQAFFDLNGKFWPNGVITYDVSPELPQHMIKSIKYSIEYINSLSCVRWVQRNPWEVTVVNYVSFQYWYGEGGLASCRAVTEMAGGQQQVELGPLCMGEGTDNEKHVSVIHEMFHTMGFYHEHQRLVRDCYVELLPPTIIFSNPAYQIRFHLYSNWPYDYESVMHYETSNIKAWDRNQKLGRRDGKVSKYDIERLKYVYCREVSFCTREENEKLCDEIEEQEKKNRHCKHI</sequence>
<keyword evidence="1 2" id="KW-0862">Zinc</keyword>
<feature type="signal peptide" evidence="2">
    <location>
        <begin position="1"/>
        <end position="17"/>
    </location>
</feature>
<feature type="domain" description="Peptidase M12A" evidence="3">
    <location>
        <begin position="16"/>
        <end position="214"/>
    </location>
</feature>
<dbReference type="GO" id="GO:0006508">
    <property type="term" value="P:proteolysis"/>
    <property type="evidence" value="ECO:0007669"/>
    <property type="project" value="UniProtKB-KW"/>
</dbReference>
<comment type="cofactor">
    <cofactor evidence="1 2">
        <name>Zn(2+)</name>
        <dbReference type="ChEBI" id="CHEBI:29105"/>
    </cofactor>
    <text evidence="1 2">Binds 1 zinc ion per subunit.</text>
</comment>
<name>A0A1B6KRF0_9HEMI</name>
<dbReference type="PRINTS" id="PR00480">
    <property type="entry name" value="ASTACIN"/>
</dbReference>
<protein>
    <recommendedName>
        <fullName evidence="2">Metalloendopeptidase</fullName>
        <ecNumber evidence="2">3.4.24.-</ecNumber>
    </recommendedName>
</protein>
<comment type="caution">
    <text evidence="1">Lacks conserved residue(s) required for the propagation of feature annotation.</text>
</comment>
<accession>A0A1B6KRF0</accession>
<keyword evidence="1 2" id="KW-0378">Hydrolase</keyword>
<feature type="active site" evidence="1">
    <location>
        <position position="125"/>
    </location>
</feature>
<gene>
    <name evidence="4" type="ORF">g.3745</name>
</gene>
<dbReference type="EMBL" id="GEBQ01025976">
    <property type="protein sequence ID" value="JAT14001.1"/>
    <property type="molecule type" value="Transcribed_RNA"/>
</dbReference>
<dbReference type="Gene3D" id="3.40.390.10">
    <property type="entry name" value="Collagenase (Catalytic Domain)"/>
    <property type="match status" value="1"/>
</dbReference>
<dbReference type="InterPro" id="IPR006026">
    <property type="entry name" value="Peptidase_Metallo"/>
</dbReference>
<feature type="binding site" evidence="1">
    <location>
        <position position="124"/>
    </location>
    <ligand>
        <name>Zn(2+)</name>
        <dbReference type="ChEBI" id="CHEBI:29105"/>
        <note>catalytic</note>
    </ligand>
</feature>
<dbReference type="GO" id="GO:0008270">
    <property type="term" value="F:zinc ion binding"/>
    <property type="evidence" value="ECO:0007669"/>
    <property type="project" value="UniProtKB-UniRule"/>
</dbReference>
<keyword evidence="1 2" id="KW-0482">Metalloprotease</keyword>
<keyword evidence="1 2" id="KW-0645">Protease</keyword>
<feature type="binding site" evidence="1">
    <location>
        <position position="128"/>
    </location>
    <ligand>
        <name>Zn(2+)</name>
        <dbReference type="ChEBI" id="CHEBI:29105"/>
        <note>catalytic</note>
    </ligand>
</feature>
<dbReference type="InterPro" id="IPR001506">
    <property type="entry name" value="Peptidase_M12A"/>
</dbReference>
<dbReference type="PROSITE" id="PS51864">
    <property type="entry name" value="ASTACIN"/>
    <property type="match status" value="1"/>
</dbReference>
<dbReference type="PANTHER" id="PTHR10127">
    <property type="entry name" value="DISCOIDIN, CUB, EGF, LAMININ , AND ZINC METALLOPROTEASE DOMAIN CONTAINING"/>
    <property type="match status" value="1"/>
</dbReference>
<dbReference type="SUPFAM" id="SSF55486">
    <property type="entry name" value="Metalloproteases ('zincins'), catalytic domain"/>
    <property type="match status" value="1"/>
</dbReference>
<dbReference type="AlphaFoldDB" id="A0A1B6KRF0"/>
<feature type="chain" id="PRO_5008447372" description="Metalloendopeptidase" evidence="2">
    <location>
        <begin position="18"/>
        <end position="244"/>
    </location>
</feature>
<proteinExistence type="predicted"/>
<evidence type="ECO:0000313" key="4">
    <source>
        <dbReference type="EMBL" id="JAT14001.1"/>
    </source>
</evidence>
<dbReference type="GO" id="GO:0004222">
    <property type="term" value="F:metalloendopeptidase activity"/>
    <property type="evidence" value="ECO:0007669"/>
    <property type="project" value="UniProtKB-UniRule"/>
</dbReference>
<evidence type="ECO:0000256" key="2">
    <source>
        <dbReference type="RuleBase" id="RU361183"/>
    </source>
</evidence>
<dbReference type="SMART" id="SM00235">
    <property type="entry name" value="ZnMc"/>
    <property type="match status" value="1"/>
</dbReference>
<dbReference type="EC" id="3.4.24.-" evidence="2"/>
<dbReference type="Pfam" id="PF01400">
    <property type="entry name" value="Astacin"/>
    <property type="match status" value="1"/>
</dbReference>
<evidence type="ECO:0000259" key="3">
    <source>
        <dbReference type="PROSITE" id="PS51864"/>
    </source>
</evidence>
<dbReference type="InterPro" id="IPR024079">
    <property type="entry name" value="MetalloPept_cat_dom_sf"/>
</dbReference>